<dbReference type="InterPro" id="IPR020592">
    <property type="entry name" value="Ribosomal_bS16_CS"/>
</dbReference>
<dbReference type="GO" id="GO:0003735">
    <property type="term" value="F:structural constituent of ribosome"/>
    <property type="evidence" value="ECO:0007669"/>
    <property type="project" value="InterPro"/>
</dbReference>
<evidence type="ECO:0000313" key="4">
    <source>
        <dbReference type="EMBL" id="CAB3976234.1"/>
    </source>
</evidence>
<dbReference type="PROSITE" id="PS00732">
    <property type="entry name" value="RIBOSOMAL_S16"/>
    <property type="match status" value="1"/>
</dbReference>
<dbReference type="HAMAP" id="MF_00385">
    <property type="entry name" value="Ribosomal_bS16"/>
    <property type="match status" value="1"/>
</dbReference>
<evidence type="ECO:0000313" key="5">
    <source>
        <dbReference type="Proteomes" id="UP000509549"/>
    </source>
</evidence>
<dbReference type="GO" id="GO:0005737">
    <property type="term" value="C:cytoplasm"/>
    <property type="evidence" value="ECO:0007669"/>
    <property type="project" value="UniProtKB-ARBA"/>
</dbReference>
<proteinExistence type="inferred from homology"/>
<reference evidence="4 5" key="1">
    <citation type="submission" date="2020-04" db="EMBL/GenBank/DDBJ databases">
        <authorList>
            <person name="Graf S J."/>
        </authorList>
    </citation>
    <scope>NUCLEOTIDE SEQUENCE [LARGE SCALE GENOMIC DNA]</scope>
    <source>
        <strain evidence="4">1</strain>
    </source>
</reference>
<keyword evidence="1 3" id="KW-0689">Ribosomal protein</keyword>
<organism evidence="4 5">
    <name type="scientific">Candidatus Azoamicus ciliaticola</name>
    <dbReference type="NCBI Taxonomy" id="2652803"/>
    <lineage>
        <taxon>Bacteria</taxon>
        <taxon>Pseudomonadati</taxon>
        <taxon>Pseudomonadota</taxon>
        <taxon>Gammaproteobacteria</taxon>
        <taxon>Candidatus Azoamicaceae</taxon>
        <taxon>Candidatus Azoamicus</taxon>
    </lineage>
</organism>
<dbReference type="SUPFAM" id="SSF54565">
    <property type="entry name" value="Ribosomal protein S16"/>
    <property type="match status" value="1"/>
</dbReference>
<dbReference type="EMBL" id="LR794158">
    <property type="protein sequence ID" value="CAB3976234.1"/>
    <property type="molecule type" value="Genomic_DNA"/>
</dbReference>
<dbReference type="InterPro" id="IPR023803">
    <property type="entry name" value="Ribosomal_bS16_dom_sf"/>
</dbReference>
<accession>A0A6J5JW43</accession>
<dbReference type="PANTHER" id="PTHR12919:SF20">
    <property type="entry name" value="SMALL RIBOSOMAL SUBUNIT PROTEIN BS16M"/>
    <property type="match status" value="1"/>
</dbReference>
<dbReference type="KEGG" id="acil:ESZ_00013"/>
<dbReference type="Gene3D" id="3.30.1320.10">
    <property type="match status" value="1"/>
</dbReference>
<keyword evidence="2 3" id="KW-0687">Ribonucleoprotein</keyword>
<dbReference type="Pfam" id="PF00886">
    <property type="entry name" value="Ribosomal_S16"/>
    <property type="match status" value="1"/>
</dbReference>
<dbReference type="GO" id="GO:0015935">
    <property type="term" value="C:small ribosomal subunit"/>
    <property type="evidence" value="ECO:0007669"/>
    <property type="project" value="TreeGrafter"/>
</dbReference>
<evidence type="ECO:0000256" key="3">
    <source>
        <dbReference type="HAMAP-Rule" id="MF_00385"/>
    </source>
</evidence>
<gene>
    <name evidence="3 4" type="primary">rpsP</name>
    <name evidence="4" type="ORF">ESZ_00013</name>
</gene>
<dbReference type="AlphaFoldDB" id="A0A6J5JW43"/>
<dbReference type="RefSeq" id="WP_176604771.1">
    <property type="nucleotide sequence ID" value="NZ_LR794158.1"/>
</dbReference>
<keyword evidence="5" id="KW-1185">Reference proteome</keyword>
<dbReference type="Proteomes" id="UP000509549">
    <property type="component" value="Chromosome"/>
</dbReference>
<sequence length="81" mass="9663">MVTIKLKRIGRKKKPFYNIIAIEKLKYIKGKYIEKLGYFNPIKKSLLTKINIERINYWSSKGAEISKRVQTLIKKYKNNDI</sequence>
<evidence type="ECO:0000256" key="2">
    <source>
        <dbReference type="ARBA" id="ARBA00023274"/>
    </source>
</evidence>
<evidence type="ECO:0000256" key="1">
    <source>
        <dbReference type="ARBA" id="ARBA00022980"/>
    </source>
</evidence>
<dbReference type="InterPro" id="IPR000307">
    <property type="entry name" value="Ribosomal_bS16"/>
</dbReference>
<dbReference type="GO" id="GO:0006412">
    <property type="term" value="P:translation"/>
    <property type="evidence" value="ECO:0007669"/>
    <property type="project" value="UniProtKB-UniRule"/>
</dbReference>
<dbReference type="PANTHER" id="PTHR12919">
    <property type="entry name" value="30S RIBOSOMAL PROTEIN S16"/>
    <property type="match status" value="1"/>
</dbReference>
<dbReference type="NCBIfam" id="TIGR00002">
    <property type="entry name" value="S16"/>
    <property type="match status" value="1"/>
</dbReference>
<protein>
    <recommendedName>
        <fullName evidence="3">Small ribosomal subunit protein bS16</fullName>
    </recommendedName>
</protein>
<comment type="similarity">
    <text evidence="3">Belongs to the bacterial ribosomal protein bS16 family.</text>
</comment>
<name>A0A6J5JW43_9GAMM</name>